<gene>
    <name evidence="1" type="ordered locus">MYSTI_05759</name>
</gene>
<dbReference type="STRING" id="1278073.MYSTI_05759"/>
<proteinExistence type="predicted"/>
<protein>
    <submittedName>
        <fullName evidence="1">Uncharacterized protein</fullName>
    </submittedName>
</protein>
<name>L7UGP9_MYXSD</name>
<evidence type="ECO:0000313" key="2">
    <source>
        <dbReference type="Proteomes" id="UP000011131"/>
    </source>
</evidence>
<dbReference type="PATRIC" id="fig|1278073.3.peg.5840"/>
<dbReference type="KEGG" id="msd:MYSTI_05759"/>
<reference evidence="1 2" key="1">
    <citation type="journal article" date="2013" name="Genome Announc.">
        <title>Complete genome sequence of Myxococcus stipitatus strain DSM 14675, a fruiting myxobacterium.</title>
        <authorList>
            <person name="Huntley S."/>
            <person name="Kneip S."/>
            <person name="Treuner-Lange A."/>
            <person name="Sogaard-Andersen L."/>
        </authorList>
    </citation>
    <scope>NUCLEOTIDE SEQUENCE [LARGE SCALE GENOMIC DNA]</scope>
    <source>
        <strain evidence="2">DSM 14675 / JCM 12634 / Mx s8</strain>
    </source>
</reference>
<dbReference type="AlphaFoldDB" id="L7UGP9"/>
<organism evidence="1 2">
    <name type="scientific">Myxococcus stipitatus (strain DSM 14675 / JCM 12634 / Mx s8)</name>
    <dbReference type="NCBI Taxonomy" id="1278073"/>
    <lineage>
        <taxon>Bacteria</taxon>
        <taxon>Pseudomonadati</taxon>
        <taxon>Myxococcota</taxon>
        <taxon>Myxococcia</taxon>
        <taxon>Myxococcales</taxon>
        <taxon>Cystobacterineae</taxon>
        <taxon>Myxococcaceae</taxon>
        <taxon>Myxococcus</taxon>
    </lineage>
</organism>
<accession>L7UGP9</accession>
<keyword evidence="2" id="KW-1185">Reference proteome</keyword>
<dbReference type="eggNOG" id="ENOG502ZC3N">
    <property type="taxonomic scope" value="Bacteria"/>
</dbReference>
<sequence length="442" mass="49267">MLSQPFLTQLDSRAAIKGSRDPLGVQSLWSRLGRHVVANLTTVSTSVRDFTVLLLGHYFVERVANAGGSEGDLATFLKWEQLAAYARTLVNEDRSYRGTERVARRLAEGERIHLGTDSGAQILGNQRIYGLWGLYTVPARASHLLAGEPTRLTPDARDAVERHLLPLLEQQGARTVSGIIDCLRATSHPLDLRENSRDTQFLEGIGRILKKVRAGERQLYREHLLHGGPADLDASRGTRGQQRLFAELLSETLEDEDWVLTPQSLQALSHRAMKRGEVGEQLASRLDRIRTTELLLAPSVALFEHLLGCHEQTLSEIAQGVRKHWGTAPRGTIDLAATRELEPELRTPGDDDSGRRWLLLAESLHAGQYEEALHRLMAQNEAVMKARGAAAWTTLKNGKLHVRLRDEHLGRLPGAKALPTYWRHAYFIEALRNVAADLRGTP</sequence>
<dbReference type="HOGENOM" id="CLU_670404_0_0_7"/>
<dbReference type="Proteomes" id="UP000011131">
    <property type="component" value="Chromosome"/>
</dbReference>
<dbReference type="OrthoDB" id="7604978at2"/>
<evidence type="ECO:0000313" key="1">
    <source>
        <dbReference type="EMBL" id="AGC47035.1"/>
    </source>
</evidence>
<dbReference type="EMBL" id="CP004025">
    <property type="protein sequence ID" value="AGC47035.1"/>
    <property type="molecule type" value="Genomic_DNA"/>
</dbReference>
<dbReference type="RefSeq" id="WP_015351290.1">
    <property type="nucleotide sequence ID" value="NC_020126.1"/>
</dbReference>